<evidence type="ECO:0000313" key="1">
    <source>
        <dbReference type="EMBL" id="EKC22069.1"/>
    </source>
</evidence>
<dbReference type="SMART" id="SM00034">
    <property type="entry name" value="CLECT"/>
    <property type="match status" value="1"/>
</dbReference>
<dbReference type="HOGENOM" id="CLU_1058646_0_0_1"/>
<gene>
    <name evidence="1" type="ORF">CGI_10002839</name>
</gene>
<reference evidence="1" key="1">
    <citation type="journal article" date="2012" name="Nature">
        <title>The oyster genome reveals stress adaptation and complexity of shell formation.</title>
        <authorList>
            <person name="Zhang G."/>
            <person name="Fang X."/>
            <person name="Guo X."/>
            <person name="Li L."/>
            <person name="Luo R."/>
            <person name="Xu F."/>
            <person name="Yang P."/>
            <person name="Zhang L."/>
            <person name="Wang X."/>
            <person name="Qi H."/>
            <person name="Xiong Z."/>
            <person name="Que H."/>
            <person name="Xie Y."/>
            <person name="Holland P.W."/>
            <person name="Paps J."/>
            <person name="Zhu Y."/>
            <person name="Wu F."/>
            <person name="Chen Y."/>
            <person name="Wang J."/>
            <person name="Peng C."/>
            <person name="Meng J."/>
            <person name="Yang L."/>
            <person name="Liu J."/>
            <person name="Wen B."/>
            <person name="Zhang N."/>
            <person name="Huang Z."/>
            <person name="Zhu Q."/>
            <person name="Feng Y."/>
            <person name="Mount A."/>
            <person name="Hedgecock D."/>
            <person name="Xu Z."/>
            <person name="Liu Y."/>
            <person name="Domazet-Loso T."/>
            <person name="Du Y."/>
            <person name="Sun X."/>
            <person name="Zhang S."/>
            <person name="Liu B."/>
            <person name="Cheng P."/>
            <person name="Jiang X."/>
            <person name="Li J."/>
            <person name="Fan D."/>
            <person name="Wang W."/>
            <person name="Fu W."/>
            <person name="Wang T."/>
            <person name="Wang B."/>
            <person name="Zhang J."/>
            <person name="Peng Z."/>
            <person name="Li Y."/>
            <person name="Li N."/>
            <person name="Wang J."/>
            <person name="Chen M."/>
            <person name="He Y."/>
            <person name="Tan F."/>
            <person name="Song X."/>
            <person name="Zheng Q."/>
            <person name="Huang R."/>
            <person name="Yang H."/>
            <person name="Du X."/>
            <person name="Chen L."/>
            <person name="Yang M."/>
            <person name="Gaffney P.M."/>
            <person name="Wang S."/>
            <person name="Luo L."/>
            <person name="She Z."/>
            <person name="Ming Y."/>
            <person name="Huang W."/>
            <person name="Zhang S."/>
            <person name="Huang B."/>
            <person name="Zhang Y."/>
            <person name="Qu T."/>
            <person name="Ni P."/>
            <person name="Miao G."/>
            <person name="Wang J."/>
            <person name="Wang Q."/>
            <person name="Steinberg C.E."/>
            <person name="Wang H."/>
            <person name="Li N."/>
            <person name="Qian L."/>
            <person name="Zhang G."/>
            <person name="Li Y."/>
            <person name="Yang H."/>
            <person name="Liu X."/>
            <person name="Wang J."/>
            <person name="Yin Y."/>
            <person name="Wang J."/>
        </authorList>
    </citation>
    <scope>NUCLEOTIDE SEQUENCE [LARGE SCALE GENOMIC DNA]</scope>
    <source>
        <strain evidence="1">05x7-T-G4-1.051#20</strain>
    </source>
</reference>
<dbReference type="PROSITE" id="PS50041">
    <property type="entry name" value="C_TYPE_LECTIN_2"/>
    <property type="match status" value="1"/>
</dbReference>
<sequence length="263" mass="29961">MDLTSWLKTGKIKKRFPSGPGLPDPNEEKSEVEANSVLAANDAVDAILLKTPTKRKKGEYSAYDDETRVKIARYAVDNGVARAARKFSGHLEHKVAESTVRSMRDIYIKQKKEGVWSVGCPNHWKRHGNSCYLFIQDVPEDFIEAGSFCERRNSKLVEIETADENNFLRVQILGTHPQEGYWIGLSDIVFEGDWVWTSSQNSASFTDWSPTSPDNAGNHQDCAMFWVPDHFHWNDHFCTVKAGYICEMEYEGFGMLAKLYHQT</sequence>
<name>K1PTA4_MAGGI</name>
<dbReference type="EMBL" id="JH818451">
    <property type="protein sequence ID" value="EKC22069.1"/>
    <property type="molecule type" value="Genomic_DNA"/>
</dbReference>
<dbReference type="CDD" id="cd00037">
    <property type="entry name" value="CLECT"/>
    <property type="match status" value="1"/>
</dbReference>
<dbReference type="InterPro" id="IPR016187">
    <property type="entry name" value="CTDL_fold"/>
</dbReference>
<accession>K1PTA4</accession>
<dbReference type="InterPro" id="IPR018378">
    <property type="entry name" value="C-type_lectin_CS"/>
</dbReference>
<dbReference type="InterPro" id="IPR001304">
    <property type="entry name" value="C-type_lectin-like"/>
</dbReference>
<organism evidence="1">
    <name type="scientific">Magallana gigas</name>
    <name type="common">Pacific oyster</name>
    <name type="synonym">Crassostrea gigas</name>
    <dbReference type="NCBI Taxonomy" id="29159"/>
    <lineage>
        <taxon>Eukaryota</taxon>
        <taxon>Metazoa</taxon>
        <taxon>Spiralia</taxon>
        <taxon>Lophotrochozoa</taxon>
        <taxon>Mollusca</taxon>
        <taxon>Bivalvia</taxon>
        <taxon>Autobranchia</taxon>
        <taxon>Pteriomorphia</taxon>
        <taxon>Ostreida</taxon>
        <taxon>Ostreoidea</taxon>
        <taxon>Ostreidae</taxon>
        <taxon>Magallana</taxon>
    </lineage>
</organism>
<dbReference type="PANTHER" id="PTHR22803">
    <property type="entry name" value="MANNOSE, PHOSPHOLIPASE, LECTIN RECEPTOR RELATED"/>
    <property type="match status" value="1"/>
</dbReference>
<dbReference type="AlphaFoldDB" id="K1PTA4"/>
<dbReference type="FunCoup" id="K1PTA4">
    <property type="interactions" value="25"/>
</dbReference>
<dbReference type="PROSITE" id="PS00615">
    <property type="entry name" value="C_TYPE_LECTIN_1"/>
    <property type="match status" value="1"/>
</dbReference>
<dbReference type="InParanoid" id="K1PTA4"/>
<dbReference type="Pfam" id="PF00059">
    <property type="entry name" value="Lectin_C"/>
    <property type="match status" value="1"/>
</dbReference>
<dbReference type="Gene3D" id="3.10.100.10">
    <property type="entry name" value="Mannose-Binding Protein A, subunit A"/>
    <property type="match status" value="1"/>
</dbReference>
<dbReference type="InterPro" id="IPR016186">
    <property type="entry name" value="C-type_lectin-like/link_sf"/>
</dbReference>
<protein>
    <submittedName>
        <fullName evidence="1">Perlucin</fullName>
    </submittedName>
</protein>
<dbReference type="InterPro" id="IPR050111">
    <property type="entry name" value="C-type_lectin/snaclec_domain"/>
</dbReference>
<proteinExistence type="predicted"/>
<dbReference type="SUPFAM" id="SSF56436">
    <property type="entry name" value="C-type lectin-like"/>
    <property type="match status" value="1"/>
</dbReference>